<organism evidence="2 3">
    <name type="scientific">Methylomonas methanica</name>
    <dbReference type="NCBI Taxonomy" id="421"/>
    <lineage>
        <taxon>Bacteria</taxon>
        <taxon>Pseudomonadati</taxon>
        <taxon>Pseudomonadota</taxon>
        <taxon>Gammaproteobacteria</taxon>
        <taxon>Methylococcales</taxon>
        <taxon>Methylococcaceae</taxon>
        <taxon>Methylomonas</taxon>
    </lineage>
</organism>
<evidence type="ECO:0000313" key="2">
    <source>
        <dbReference type="EMBL" id="OAI07044.1"/>
    </source>
</evidence>
<proteinExistence type="predicted"/>
<reference evidence="2 3" key="1">
    <citation type="submission" date="2016-03" db="EMBL/GenBank/DDBJ databases">
        <authorList>
            <person name="Ploux O."/>
        </authorList>
    </citation>
    <scope>NUCLEOTIDE SEQUENCE [LARGE SCALE GENOMIC DNA]</scope>
    <source>
        <strain evidence="2 3">R-45371</strain>
    </source>
</reference>
<feature type="transmembrane region" description="Helical" evidence="1">
    <location>
        <begin position="36"/>
        <end position="55"/>
    </location>
</feature>
<feature type="transmembrane region" description="Helical" evidence="1">
    <location>
        <begin position="12"/>
        <end position="30"/>
    </location>
</feature>
<dbReference type="EMBL" id="LUUH01000030">
    <property type="protein sequence ID" value="OAI07044.1"/>
    <property type="molecule type" value="Genomic_DNA"/>
</dbReference>
<dbReference type="Proteomes" id="UP000077763">
    <property type="component" value="Unassembled WGS sequence"/>
</dbReference>
<keyword evidence="1" id="KW-1133">Transmembrane helix</keyword>
<gene>
    <name evidence="2" type="ORF">A1353_08095</name>
</gene>
<comment type="caution">
    <text evidence="2">The sequence shown here is derived from an EMBL/GenBank/DDBJ whole genome shotgun (WGS) entry which is preliminary data.</text>
</comment>
<dbReference type="RefSeq" id="WP_064035898.1">
    <property type="nucleotide sequence ID" value="NZ_LUUH01000030.1"/>
</dbReference>
<protein>
    <recommendedName>
        <fullName evidence="4">DUF2933 family protein</fullName>
    </recommendedName>
</protein>
<sequence length="77" mass="8955">MTDEHETHHIAKGRWVFYGFLLIAVFLLFTEHRAHVLGILPYLFLLACPLMHLFMHHGHGGHGHHVHNQDTIEGDRK</sequence>
<dbReference type="AlphaFoldDB" id="A0A177MNS6"/>
<evidence type="ECO:0008006" key="4">
    <source>
        <dbReference type="Google" id="ProtNLM"/>
    </source>
</evidence>
<accession>A0A177MNS6</accession>
<keyword evidence="1" id="KW-0812">Transmembrane</keyword>
<dbReference type="Pfam" id="PF11666">
    <property type="entry name" value="DUF2933"/>
    <property type="match status" value="1"/>
</dbReference>
<keyword evidence="1" id="KW-0472">Membrane</keyword>
<evidence type="ECO:0000313" key="3">
    <source>
        <dbReference type="Proteomes" id="UP000077763"/>
    </source>
</evidence>
<name>A0A177MNS6_METMH</name>
<evidence type="ECO:0000256" key="1">
    <source>
        <dbReference type="SAM" id="Phobius"/>
    </source>
</evidence>
<dbReference type="InterPro" id="IPR021682">
    <property type="entry name" value="DUF2933"/>
</dbReference>